<dbReference type="AlphaFoldDB" id="S8E0D3"/>
<dbReference type="Pfam" id="PF00625">
    <property type="entry name" value="Guanylate_kin"/>
    <property type="match status" value="1"/>
</dbReference>
<sequence>MPDRYRECSPYPLGMPSICSGVGVIRPPLRNLRVHEGLYASAKESSKMPLNSKHFAGKEMARWTAPVGSFVKVNSDAGCLGESTIGCGCIIRDPVGELVVWQAMSLPFSGGSDSLAIEALAAKEALLLAAKLKVPKIILETDCLQLVYILSGKVQSPRHLSLLIDELRSLSSRFVAAVFSHVGREGNSEAHHLADIGFLNICSRSRAYLLSANSIANPISVPPLFAYPRLASLSHPNIFQTLRLRSGSVYRASSAVGESRMTPASTVPKPDRTGRAELFRSLEFSLGTSFSSEPIVPSPNPLIVVISGPSGVGKDAVIKRLRETRKNLHFVVTATTRPKRPGEVDGEDYFFLTKDDFLSMIEKNELLEYALVYGDYKGIPKKQIKDYLAIGCDIVLRVDIQGAATLKRILRNSAVFVFLVAESEEALVNRLIGRKTETSEALLMRVAAAREELKHLKEFDYVIVNREGEMENSVKVLESIIDAEKAKVVQRTSLI</sequence>
<dbReference type="OrthoDB" id="6334211at2759"/>
<dbReference type="InterPro" id="IPR036397">
    <property type="entry name" value="RNaseH_sf"/>
</dbReference>
<dbReference type="Pfam" id="PF13456">
    <property type="entry name" value="RVT_3"/>
    <property type="match status" value="1"/>
</dbReference>
<comment type="similarity">
    <text evidence="1">Belongs to the guanylate kinase family.</text>
</comment>
<dbReference type="PROSITE" id="PS50052">
    <property type="entry name" value="GUANYLATE_KINASE_2"/>
    <property type="match status" value="1"/>
</dbReference>
<dbReference type="SMART" id="SM00072">
    <property type="entry name" value="GuKc"/>
    <property type="match status" value="1"/>
</dbReference>
<dbReference type="InterPro" id="IPR020590">
    <property type="entry name" value="Guanylate_kinase_CS"/>
</dbReference>
<dbReference type="FunFam" id="3.30.63.10:FF:000002">
    <property type="entry name" value="Guanylate kinase 1"/>
    <property type="match status" value="1"/>
</dbReference>
<dbReference type="NCBIfam" id="TIGR03263">
    <property type="entry name" value="guanyl_kin"/>
    <property type="match status" value="1"/>
</dbReference>
<accession>S8E0D3</accession>
<dbReference type="GO" id="GO:0004523">
    <property type="term" value="F:RNA-DNA hybrid ribonuclease activity"/>
    <property type="evidence" value="ECO:0007669"/>
    <property type="project" value="InterPro"/>
</dbReference>
<dbReference type="PROSITE" id="PS00856">
    <property type="entry name" value="GUANYLATE_KINASE_1"/>
    <property type="match status" value="1"/>
</dbReference>
<protein>
    <recommendedName>
        <fullName evidence="2">guanylate kinase</fullName>
        <ecNumber evidence="2">2.7.4.8</ecNumber>
    </recommendedName>
</protein>
<dbReference type="GO" id="GO:0005829">
    <property type="term" value="C:cytosol"/>
    <property type="evidence" value="ECO:0007669"/>
    <property type="project" value="TreeGrafter"/>
</dbReference>
<dbReference type="Gene3D" id="3.30.63.10">
    <property type="entry name" value="Guanylate Kinase phosphate binding domain"/>
    <property type="match status" value="1"/>
</dbReference>
<keyword evidence="4" id="KW-0547">Nucleotide-binding</keyword>
<dbReference type="InterPro" id="IPR044730">
    <property type="entry name" value="RNase_H-like_dom_plant"/>
</dbReference>
<dbReference type="InterPro" id="IPR027417">
    <property type="entry name" value="P-loop_NTPase"/>
</dbReference>
<evidence type="ECO:0000256" key="4">
    <source>
        <dbReference type="ARBA" id="ARBA00022741"/>
    </source>
</evidence>
<evidence type="ECO:0000256" key="1">
    <source>
        <dbReference type="ARBA" id="ARBA00005790"/>
    </source>
</evidence>
<dbReference type="Gene3D" id="3.40.50.300">
    <property type="entry name" value="P-loop containing nucleotide triphosphate hydrolases"/>
    <property type="match status" value="1"/>
</dbReference>
<dbReference type="InterPro" id="IPR008144">
    <property type="entry name" value="Guanylate_kin-like_dom"/>
</dbReference>
<comment type="caution">
    <text evidence="8">The sequence shown here is derived from an EMBL/GenBank/DDBJ whole genome shotgun (WGS) entry which is preliminary data.</text>
</comment>
<dbReference type="Proteomes" id="UP000015453">
    <property type="component" value="Unassembled WGS sequence"/>
</dbReference>
<dbReference type="CDD" id="cd00071">
    <property type="entry name" value="GMPK"/>
    <property type="match status" value="1"/>
</dbReference>
<evidence type="ECO:0000313" key="9">
    <source>
        <dbReference type="Proteomes" id="UP000015453"/>
    </source>
</evidence>
<evidence type="ECO:0000256" key="6">
    <source>
        <dbReference type="ARBA" id="ARBA00022840"/>
    </source>
</evidence>
<proteinExistence type="inferred from homology"/>
<dbReference type="GO" id="GO:0004385">
    <property type="term" value="F:GMP kinase activity"/>
    <property type="evidence" value="ECO:0007669"/>
    <property type="project" value="UniProtKB-EC"/>
</dbReference>
<dbReference type="SUPFAM" id="SSF52540">
    <property type="entry name" value="P-loop containing nucleoside triphosphate hydrolases"/>
    <property type="match status" value="1"/>
</dbReference>
<evidence type="ECO:0000313" key="8">
    <source>
        <dbReference type="EMBL" id="EPS65787.1"/>
    </source>
</evidence>
<dbReference type="InterPro" id="IPR012337">
    <property type="entry name" value="RNaseH-like_sf"/>
</dbReference>
<gene>
    <name evidence="8" type="ORF">M569_08990</name>
</gene>
<evidence type="ECO:0000256" key="5">
    <source>
        <dbReference type="ARBA" id="ARBA00022777"/>
    </source>
</evidence>
<keyword evidence="3" id="KW-0808">Transferase</keyword>
<dbReference type="SUPFAM" id="SSF53098">
    <property type="entry name" value="Ribonuclease H-like"/>
    <property type="match status" value="1"/>
</dbReference>
<keyword evidence="6" id="KW-0067">ATP-binding</keyword>
<keyword evidence="5" id="KW-0418">Kinase</keyword>
<dbReference type="EC" id="2.7.4.8" evidence="2"/>
<dbReference type="PANTHER" id="PTHR23117:SF13">
    <property type="entry name" value="GUANYLATE KINASE"/>
    <property type="match status" value="1"/>
</dbReference>
<evidence type="ECO:0000259" key="7">
    <source>
        <dbReference type="PROSITE" id="PS50052"/>
    </source>
</evidence>
<name>S8E0D3_9LAMI</name>
<dbReference type="GO" id="GO:0003676">
    <property type="term" value="F:nucleic acid binding"/>
    <property type="evidence" value="ECO:0007669"/>
    <property type="project" value="InterPro"/>
</dbReference>
<evidence type="ECO:0000256" key="3">
    <source>
        <dbReference type="ARBA" id="ARBA00022679"/>
    </source>
</evidence>
<evidence type="ECO:0000256" key="2">
    <source>
        <dbReference type="ARBA" id="ARBA00012961"/>
    </source>
</evidence>
<organism evidence="8 9">
    <name type="scientific">Genlisea aurea</name>
    <dbReference type="NCBI Taxonomy" id="192259"/>
    <lineage>
        <taxon>Eukaryota</taxon>
        <taxon>Viridiplantae</taxon>
        <taxon>Streptophyta</taxon>
        <taxon>Embryophyta</taxon>
        <taxon>Tracheophyta</taxon>
        <taxon>Spermatophyta</taxon>
        <taxon>Magnoliopsida</taxon>
        <taxon>eudicotyledons</taxon>
        <taxon>Gunneridae</taxon>
        <taxon>Pentapetalae</taxon>
        <taxon>asterids</taxon>
        <taxon>lamiids</taxon>
        <taxon>Lamiales</taxon>
        <taxon>Lentibulariaceae</taxon>
        <taxon>Genlisea</taxon>
    </lineage>
</organism>
<dbReference type="InterPro" id="IPR017665">
    <property type="entry name" value="Guanylate_kinase"/>
</dbReference>
<dbReference type="PANTHER" id="PTHR23117">
    <property type="entry name" value="GUANYLATE KINASE-RELATED"/>
    <property type="match status" value="1"/>
</dbReference>
<dbReference type="EMBL" id="AUSU01004040">
    <property type="protein sequence ID" value="EPS65787.1"/>
    <property type="molecule type" value="Genomic_DNA"/>
</dbReference>
<dbReference type="CDD" id="cd06222">
    <property type="entry name" value="RNase_H_like"/>
    <property type="match status" value="1"/>
</dbReference>
<dbReference type="InterPro" id="IPR008145">
    <property type="entry name" value="GK/Ca_channel_bsu"/>
</dbReference>
<dbReference type="InterPro" id="IPR002156">
    <property type="entry name" value="RNaseH_domain"/>
</dbReference>
<feature type="domain" description="Guanylate kinase-like" evidence="7">
    <location>
        <begin position="301"/>
        <end position="482"/>
    </location>
</feature>
<reference evidence="8 9" key="1">
    <citation type="journal article" date="2013" name="BMC Genomics">
        <title>The miniature genome of a carnivorous plant Genlisea aurea contains a low number of genes and short non-coding sequences.</title>
        <authorList>
            <person name="Leushkin E.V."/>
            <person name="Sutormin R.A."/>
            <person name="Nabieva E.R."/>
            <person name="Penin A.A."/>
            <person name="Kondrashov A.S."/>
            <person name="Logacheva M.D."/>
        </authorList>
    </citation>
    <scope>NUCLEOTIDE SEQUENCE [LARGE SCALE GENOMIC DNA]</scope>
</reference>
<dbReference type="Gene3D" id="3.30.420.10">
    <property type="entry name" value="Ribonuclease H-like superfamily/Ribonuclease H"/>
    <property type="match status" value="1"/>
</dbReference>
<keyword evidence="9" id="KW-1185">Reference proteome</keyword>
<dbReference type="GO" id="GO:0005524">
    <property type="term" value="F:ATP binding"/>
    <property type="evidence" value="ECO:0007669"/>
    <property type="project" value="UniProtKB-KW"/>
</dbReference>